<feature type="compositionally biased region" description="Basic and acidic residues" evidence="1">
    <location>
        <begin position="1"/>
        <end position="12"/>
    </location>
</feature>
<dbReference type="EMBL" id="VIBQ01000097">
    <property type="protein sequence ID" value="KAB8743217.1"/>
    <property type="molecule type" value="Genomic_DNA"/>
</dbReference>
<dbReference type="Proteomes" id="UP000327013">
    <property type="component" value="Unassembled WGS sequence"/>
</dbReference>
<name>A0A5N6L4M2_9ROSI</name>
<proteinExistence type="predicted"/>
<feature type="region of interest" description="Disordered" evidence="1">
    <location>
        <begin position="1"/>
        <end position="71"/>
    </location>
</feature>
<gene>
    <name evidence="2" type="ORF">FH972_026492</name>
</gene>
<dbReference type="PANTHER" id="PTHR38530">
    <property type="entry name" value="OS06G0468300 PROTEIN"/>
    <property type="match status" value="1"/>
</dbReference>
<keyword evidence="3" id="KW-1185">Reference proteome</keyword>
<sequence length="416" mass="46745">MKIKKQQQEPHEKIKKPLSSSSSSSSSSAQPFRKRLLSDSPKPNNAPAPARSRSRSRSPTSSDNPDPALKKTRVLPNLSECHACGFRTDAANGRQRLQTLYSEWRVVLLCKKCIVRVESSKICSYCFQESFATECFGCGECKRRVHRDCFMKYRSVAPWSYSCSGEEFSVCVDCWVPRPIAVSRGRRRKIRRKDKSGEALDGAKSLKDVAEDANCVAEKKIEAAARAREEALRKAVVARRAVELATNALDFVARRNESGEKEGVVNDAEMALRLHRAMNSSPRTSRNLLVRGSGLRNPSGEVCTYNKSVSEHLYQDGDSSTDVDCPKPDGRIDVRTGEKDCDAEDENVGVPMKEGECGSWHKQHKPTMPEDERYKGKANRYLLKYCRRNRRPKATLDRKPSFSYDGSTRIPPLDCV</sequence>
<evidence type="ECO:0000313" key="2">
    <source>
        <dbReference type="EMBL" id="KAB8743217.1"/>
    </source>
</evidence>
<evidence type="ECO:0000313" key="3">
    <source>
        <dbReference type="Proteomes" id="UP000327013"/>
    </source>
</evidence>
<protein>
    <submittedName>
        <fullName evidence="2">Uncharacterized protein</fullName>
    </submittedName>
</protein>
<accession>A0A5N6L4M2</accession>
<dbReference type="AlphaFoldDB" id="A0A5N6L4M2"/>
<feature type="compositionally biased region" description="Low complexity" evidence="1">
    <location>
        <begin position="38"/>
        <end position="67"/>
    </location>
</feature>
<reference evidence="2 3" key="1">
    <citation type="submission" date="2019-06" db="EMBL/GenBank/DDBJ databases">
        <title>A chromosomal-level reference genome of Carpinus fangiana (Coryloideae, Betulaceae).</title>
        <authorList>
            <person name="Yang X."/>
            <person name="Wang Z."/>
            <person name="Zhang L."/>
            <person name="Hao G."/>
            <person name="Liu J."/>
            <person name="Yang Y."/>
        </authorList>
    </citation>
    <scope>NUCLEOTIDE SEQUENCE [LARGE SCALE GENOMIC DNA]</scope>
    <source>
        <strain evidence="2">Cfa_2016G</strain>
        <tissue evidence="2">Leaf</tissue>
    </source>
</reference>
<evidence type="ECO:0000256" key="1">
    <source>
        <dbReference type="SAM" id="MobiDB-lite"/>
    </source>
</evidence>
<organism evidence="2 3">
    <name type="scientific">Carpinus fangiana</name>
    <dbReference type="NCBI Taxonomy" id="176857"/>
    <lineage>
        <taxon>Eukaryota</taxon>
        <taxon>Viridiplantae</taxon>
        <taxon>Streptophyta</taxon>
        <taxon>Embryophyta</taxon>
        <taxon>Tracheophyta</taxon>
        <taxon>Spermatophyta</taxon>
        <taxon>Magnoliopsida</taxon>
        <taxon>eudicotyledons</taxon>
        <taxon>Gunneridae</taxon>
        <taxon>Pentapetalae</taxon>
        <taxon>rosids</taxon>
        <taxon>fabids</taxon>
        <taxon>Fagales</taxon>
        <taxon>Betulaceae</taxon>
        <taxon>Carpinus</taxon>
    </lineage>
</organism>
<feature type="compositionally biased region" description="Low complexity" evidence="1">
    <location>
        <begin position="19"/>
        <end position="28"/>
    </location>
</feature>
<dbReference type="OrthoDB" id="730111at2759"/>
<comment type="caution">
    <text evidence="2">The sequence shown here is derived from an EMBL/GenBank/DDBJ whole genome shotgun (WGS) entry which is preliminary data.</text>
</comment>